<dbReference type="EC" id="1.3.5.1" evidence="5"/>
<dbReference type="Pfam" id="PF13183">
    <property type="entry name" value="Fer4_8"/>
    <property type="match status" value="1"/>
</dbReference>
<dbReference type="NCBIfam" id="TIGR00384">
    <property type="entry name" value="dhsB"/>
    <property type="match status" value="1"/>
</dbReference>
<dbReference type="CDD" id="cd00207">
    <property type="entry name" value="fer2"/>
    <property type="match status" value="1"/>
</dbReference>
<dbReference type="GO" id="GO:0046872">
    <property type="term" value="F:metal ion binding"/>
    <property type="evidence" value="ECO:0007669"/>
    <property type="project" value="UniProtKB-KW"/>
</dbReference>
<dbReference type="GO" id="GO:0008177">
    <property type="term" value="F:succinate dehydrogenase (quinone) activity"/>
    <property type="evidence" value="ECO:0007669"/>
    <property type="project" value="UniProtKB-EC"/>
</dbReference>
<keyword evidence="6" id="KW-0004">4Fe-4S</keyword>
<keyword evidence="9" id="KW-0479">Metal-binding</keyword>
<dbReference type="EMBL" id="CADCVP010000269">
    <property type="protein sequence ID" value="CAA9511215.1"/>
    <property type="molecule type" value="Genomic_DNA"/>
</dbReference>
<evidence type="ECO:0000256" key="1">
    <source>
        <dbReference type="ARBA" id="ARBA00001927"/>
    </source>
</evidence>
<comment type="cofactor">
    <cofactor evidence="2">
        <name>[4Fe-4S] cluster</name>
        <dbReference type="ChEBI" id="CHEBI:49883"/>
    </cofactor>
</comment>
<evidence type="ECO:0000256" key="11">
    <source>
        <dbReference type="ARBA" id="ARBA00023004"/>
    </source>
</evidence>
<dbReference type="Gene3D" id="1.10.1060.10">
    <property type="entry name" value="Alpha-helical ferredoxin"/>
    <property type="match status" value="1"/>
</dbReference>
<keyword evidence="11" id="KW-0408">Iron</keyword>
<feature type="compositionally biased region" description="Gly residues" evidence="15">
    <location>
        <begin position="355"/>
        <end position="367"/>
    </location>
</feature>
<dbReference type="PANTHER" id="PTHR11921">
    <property type="entry name" value="SUCCINATE DEHYDROGENASE IRON-SULFUR PROTEIN"/>
    <property type="match status" value="1"/>
</dbReference>
<evidence type="ECO:0000256" key="10">
    <source>
        <dbReference type="ARBA" id="ARBA00023002"/>
    </source>
</evidence>
<keyword evidence="13" id="KW-0003">3Fe-4S</keyword>
<dbReference type="InterPro" id="IPR025192">
    <property type="entry name" value="Succ_DH/fum_Rdtase_N"/>
</dbReference>
<dbReference type="InterPro" id="IPR001041">
    <property type="entry name" value="2Fe-2S_ferredoxin-type"/>
</dbReference>
<dbReference type="PROSITE" id="PS00198">
    <property type="entry name" value="4FE4S_FER_1"/>
    <property type="match status" value="1"/>
</dbReference>
<gene>
    <name evidence="17" type="ORF">AVDCRST_MAG69-2495</name>
</gene>
<proteinExistence type="inferred from homology"/>
<dbReference type="GO" id="GO:0051537">
    <property type="term" value="F:2 iron, 2 sulfur cluster binding"/>
    <property type="evidence" value="ECO:0007669"/>
    <property type="project" value="UniProtKB-KW"/>
</dbReference>
<dbReference type="InterPro" id="IPR017896">
    <property type="entry name" value="4Fe4S_Fe-S-bd"/>
</dbReference>
<organism evidence="17">
    <name type="scientific">uncultured Solirubrobacteraceae bacterium</name>
    <dbReference type="NCBI Taxonomy" id="1162706"/>
    <lineage>
        <taxon>Bacteria</taxon>
        <taxon>Bacillati</taxon>
        <taxon>Actinomycetota</taxon>
        <taxon>Thermoleophilia</taxon>
        <taxon>Solirubrobacterales</taxon>
        <taxon>Solirubrobacteraceae</taxon>
        <taxon>environmental samples</taxon>
    </lineage>
</organism>
<comment type="similarity">
    <text evidence="4">Belongs to the succinate dehydrogenase/fumarate reductase iron-sulfur protein family.</text>
</comment>
<keyword evidence="7" id="KW-0816">Tricarboxylic acid cycle</keyword>
<sequence>MPAYTLRIRRFSPESGEAAHWQDFEVELAGHQSVLDGILQVRDRQDGSVGIRCSCQAAICGSCGVRINGSPHLACHTHLDVAAAGARDGVITVEPMGNMPVLKDLIVDMDAVHWKKIRRVTPWLVNSEPVPEREYVVPAESMIDVTQSMACIQCGACVSDCLSMEIDPLFIGPAALAKAYRFVGDPRDASHEDRLRDLAEDPHGIYDCTHCFNCIEACPKGVAPMNQIMRLRRIATAEFGIVDANNGYRHEHAFVENIERNGLLHEADLLPDSYGGKFHPRAVPTLLSSLPAILIALRRRKVTLGKALGHPHKAPEDVKRIFRVIHARPQRDELNLYVAGVEDDPGSLGEAAAGGATGEHGSSGGGQLPAERSPNT</sequence>
<dbReference type="PROSITE" id="PS51379">
    <property type="entry name" value="4FE4S_FER_2"/>
    <property type="match status" value="1"/>
</dbReference>
<evidence type="ECO:0000256" key="8">
    <source>
        <dbReference type="ARBA" id="ARBA00022714"/>
    </source>
</evidence>
<evidence type="ECO:0000256" key="13">
    <source>
        <dbReference type="ARBA" id="ARBA00023291"/>
    </source>
</evidence>
<keyword evidence="8" id="KW-0001">2Fe-2S</keyword>
<comment type="cofactor">
    <cofactor evidence="14">
        <name>[2Fe-2S] cluster</name>
        <dbReference type="ChEBI" id="CHEBI:190135"/>
    </cofactor>
</comment>
<evidence type="ECO:0000256" key="12">
    <source>
        <dbReference type="ARBA" id="ARBA00023014"/>
    </source>
</evidence>
<dbReference type="PANTHER" id="PTHR11921:SF29">
    <property type="entry name" value="SUCCINATE DEHYDROGENASE [UBIQUINONE] IRON-SULFUR SUBUNIT, MITOCHONDRIAL"/>
    <property type="match status" value="1"/>
</dbReference>
<dbReference type="InterPro" id="IPR006058">
    <property type="entry name" value="2Fe2S_fd_BS"/>
</dbReference>
<dbReference type="InterPro" id="IPR004489">
    <property type="entry name" value="Succ_DH/fum_Rdtase_Fe-S"/>
</dbReference>
<evidence type="ECO:0000256" key="4">
    <source>
        <dbReference type="ARBA" id="ARBA00009433"/>
    </source>
</evidence>
<dbReference type="InterPro" id="IPR012675">
    <property type="entry name" value="Beta-grasp_dom_sf"/>
</dbReference>
<dbReference type="GO" id="GO:0009055">
    <property type="term" value="F:electron transfer activity"/>
    <property type="evidence" value="ECO:0007669"/>
    <property type="project" value="InterPro"/>
</dbReference>
<dbReference type="SUPFAM" id="SSF54292">
    <property type="entry name" value="2Fe-2S ferredoxin-like"/>
    <property type="match status" value="1"/>
</dbReference>
<feature type="region of interest" description="Disordered" evidence="15">
    <location>
        <begin position="347"/>
        <end position="376"/>
    </location>
</feature>
<dbReference type="InterPro" id="IPR036010">
    <property type="entry name" value="2Fe-2S_ferredoxin-like_sf"/>
</dbReference>
<dbReference type="Pfam" id="PF13085">
    <property type="entry name" value="Fer2_3"/>
    <property type="match status" value="1"/>
</dbReference>
<dbReference type="InterPro" id="IPR009051">
    <property type="entry name" value="Helical_ferredxn"/>
</dbReference>
<dbReference type="GO" id="GO:0022904">
    <property type="term" value="P:respiratory electron transport chain"/>
    <property type="evidence" value="ECO:0007669"/>
    <property type="project" value="TreeGrafter"/>
</dbReference>
<reference evidence="17" key="1">
    <citation type="submission" date="2020-02" db="EMBL/GenBank/DDBJ databases">
        <authorList>
            <person name="Meier V. D."/>
        </authorList>
    </citation>
    <scope>NUCLEOTIDE SEQUENCE</scope>
    <source>
        <strain evidence="17">AVDCRST_MAG69</strain>
    </source>
</reference>
<accession>A0A6J4T1I4</accession>
<dbReference type="GO" id="GO:0006099">
    <property type="term" value="P:tricarboxylic acid cycle"/>
    <property type="evidence" value="ECO:0007669"/>
    <property type="project" value="UniProtKB-KW"/>
</dbReference>
<evidence type="ECO:0000256" key="15">
    <source>
        <dbReference type="SAM" id="MobiDB-lite"/>
    </source>
</evidence>
<keyword evidence="10 17" id="KW-0560">Oxidoreductase</keyword>
<feature type="domain" description="4Fe-4S ferredoxin-type" evidence="16">
    <location>
        <begin position="200"/>
        <end position="228"/>
    </location>
</feature>
<keyword evidence="12" id="KW-0411">Iron-sulfur</keyword>
<name>A0A6J4T1I4_9ACTN</name>
<evidence type="ECO:0000256" key="6">
    <source>
        <dbReference type="ARBA" id="ARBA00022485"/>
    </source>
</evidence>
<comment type="cofactor">
    <cofactor evidence="1">
        <name>[3Fe-4S] cluster</name>
        <dbReference type="ChEBI" id="CHEBI:21137"/>
    </cofactor>
</comment>
<evidence type="ECO:0000256" key="2">
    <source>
        <dbReference type="ARBA" id="ARBA00001966"/>
    </source>
</evidence>
<dbReference type="SUPFAM" id="SSF46548">
    <property type="entry name" value="alpha-helical ferredoxin"/>
    <property type="match status" value="1"/>
</dbReference>
<dbReference type="PROSITE" id="PS00197">
    <property type="entry name" value="2FE2S_FER_1"/>
    <property type="match status" value="1"/>
</dbReference>
<dbReference type="GO" id="GO:0051539">
    <property type="term" value="F:4 iron, 4 sulfur cluster binding"/>
    <property type="evidence" value="ECO:0007669"/>
    <property type="project" value="UniProtKB-KW"/>
</dbReference>
<dbReference type="AlphaFoldDB" id="A0A6J4T1I4"/>
<protein>
    <recommendedName>
        <fullName evidence="5">succinate dehydrogenase</fullName>
        <ecNumber evidence="5">1.3.5.1</ecNumber>
    </recommendedName>
</protein>
<dbReference type="Gene3D" id="3.10.20.30">
    <property type="match status" value="1"/>
</dbReference>
<dbReference type="InterPro" id="IPR050573">
    <property type="entry name" value="SDH/FRD_Iron-Sulfur"/>
</dbReference>
<evidence type="ECO:0000259" key="16">
    <source>
        <dbReference type="PROSITE" id="PS51379"/>
    </source>
</evidence>
<comment type="pathway">
    <text evidence="3">Carbohydrate metabolism; tricarboxylic acid cycle.</text>
</comment>
<dbReference type="InterPro" id="IPR017900">
    <property type="entry name" value="4Fe4S_Fe_S_CS"/>
</dbReference>
<evidence type="ECO:0000256" key="7">
    <source>
        <dbReference type="ARBA" id="ARBA00022532"/>
    </source>
</evidence>
<evidence type="ECO:0000256" key="14">
    <source>
        <dbReference type="ARBA" id="ARBA00034078"/>
    </source>
</evidence>
<evidence type="ECO:0000256" key="9">
    <source>
        <dbReference type="ARBA" id="ARBA00022723"/>
    </source>
</evidence>
<evidence type="ECO:0000256" key="3">
    <source>
        <dbReference type="ARBA" id="ARBA00005163"/>
    </source>
</evidence>
<dbReference type="FunFam" id="1.10.1060.10:FF:000003">
    <property type="entry name" value="Succinate dehydrogenase iron-sulfur subunit"/>
    <property type="match status" value="1"/>
</dbReference>
<dbReference type="GO" id="GO:0051538">
    <property type="term" value="F:3 iron, 4 sulfur cluster binding"/>
    <property type="evidence" value="ECO:0007669"/>
    <property type="project" value="UniProtKB-KW"/>
</dbReference>
<evidence type="ECO:0000256" key="5">
    <source>
        <dbReference type="ARBA" id="ARBA00012792"/>
    </source>
</evidence>
<evidence type="ECO:0000313" key="17">
    <source>
        <dbReference type="EMBL" id="CAA9511215.1"/>
    </source>
</evidence>